<keyword evidence="6" id="KW-0175">Coiled coil</keyword>
<evidence type="ECO:0000313" key="11">
    <source>
        <dbReference type="EMBL" id="CCH59961.1"/>
    </source>
</evidence>
<organism evidence="11 12">
    <name type="scientific">Henningerozyma blattae (strain ATCC 34711 / CBS 6284 / DSM 70876 / NBRC 10599 / NRRL Y-10934 / UCD 77-7)</name>
    <name type="common">Yeast</name>
    <name type="synonym">Tetrapisispora blattae</name>
    <dbReference type="NCBI Taxonomy" id="1071380"/>
    <lineage>
        <taxon>Eukaryota</taxon>
        <taxon>Fungi</taxon>
        <taxon>Dikarya</taxon>
        <taxon>Ascomycota</taxon>
        <taxon>Saccharomycotina</taxon>
        <taxon>Saccharomycetes</taxon>
        <taxon>Saccharomycetales</taxon>
        <taxon>Saccharomycetaceae</taxon>
        <taxon>Henningerozyma</taxon>
    </lineage>
</organism>
<dbReference type="OrthoDB" id="306304at2759"/>
<feature type="compositionally biased region" description="Polar residues" evidence="8">
    <location>
        <begin position="217"/>
        <end position="226"/>
    </location>
</feature>
<dbReference type="InterPro" id="IPR037202">
    <property type="entry name" value="ESCRT_assembly_dom"/>
</dbReference>
<dbReference type="Pfam" id="PF09454">
    <property type="entry name" value="Vps23_core"/>
    <property type="match status" value="1"/>
</dbReference>
<comment type="subcellular location">
    <subcellularLocation>
        <location evidence="1">Endosome</location>
    </subcellularLocation>
</comment>
<evidence type="ECO:0000256" key="7">
    <source>
        <dbReference type="PROSITE-ProRule" id="PRU00644"/>
    </source>
</evidence>
<dbReference type="PROSITE" id="PS51322">
    <property type="entry name" value="UEV"/>
    <property type="match status" value="1"/>
</dbReference>
<dbReference type="CDD" id="cd11685">
    <property type="entry name" value="UEV_TSG101-like"/>
    <property type="match status" value="1"/>
</dbReference>
<feature type="compositionally biased region" description="Low complexity" evidence="8">
    <location>
        <begin position="181"/>
        <end position="193"/>
    </location>
</feature>
<dbReference type="RefSeq" id="XP_004179480.1">
    <property type="nucleotide sequence ID" value="XM_004179432.1"/>
</dbReference>
<dbReference type="GO" id="GO:0043130">
    <property type="term" value="F:ubiquitin binding"/>
    <property type="evidence" value="ECO:0007669"/>
    <property type="project" value="TreeGrafter"/>
</dbReference>
<evidence type="ECO:0000256" key="8">
    <source>
        <dbReference type="SAM" id="MobiDB-lite"/>
    </source>
</evidence>
<evidence type="ECO:0000256" key="4">
    <source>
        <dbReference type="ARBA" id="ARBA00022753"/>
    </source>
</evidence>
<dbReference type="InterPro" id="IPR016135">
    <property type="entry name" value="UBQ-conjugating_enzyme/RWD"/>
</dbReference>
<dbReference type="GeneID" id="14494941"/>
<sequence length="576" mass="65527">MLLTIVQHIYISCLRQIYKDAKATFHDSMVVLSEFKQLRPRTRVFTNSEGSSELLLCIYGEPVPESSIQTPVLIWVPQNYPAEPPNVFLDLEKLQNARIRISNHIDSNGRIFLPILNKWDYRTSTLQSLLIELIHTIYSTTLVDPVISVSPDKFNSSRPMGNQPVQSPPLPPLPSKKLLEQQSQSIQNDSINNDQRDNNTFQIPSSYKQNEIHDSSNNENNYQKFESTPSISPSITDISSQQTTGSDTSIHLSKHMVDTSIDHQCMERTQYNVDNSFNPHFNHPNNSNQYIRNNSNLSHSSYNTNSINIPLESSSMKSPQLPPKPYFNSRINSNNSSINQAVQTKPSLISPSANTVPLNTNNTTTVKSDIHILPINQNINARNKPPLKPPAPPSIDILTSYDNNKDTGDPRYKDAINQLQNTLNSLDITASNNLESQVINRKKAMESALLQFENMYKYECDVLKNTDDQINQKLHDIESQEIILDKEIQKVDLFKEKNNEDLLDPNTLASAETIAINQLYELVATDYALTDSIQLLSRLLSREIITLEIFVKKNRELARKQFLTRVHINKITQYLV</sequence>
<accession>I2H0Q9</accession>
<dbReference type="InterPro" id="IPR052070">
    <property type="entry name" value="ESCRT-I_UEV_domain"/>
</dbReference>
<evidence type="ECO:0000256" key="5">
    <source>
        <dbReference type="ARBA" id="ARBA00022927"/>
    </source>
</evidence>
<proteinExistence type="inferred from homology"/>
<dbReference type="GO" id="GO:0000813">
    <property type="term" value="C:ESCRT I complex"/>
    <property type="evidence" value="ECO:0007669"/>
    <property type="project" value="TreeGrafter"/>
</dbReference>
<dbReference type="Pfam" id="PF05743">
    <property type="entry name" value="UEV"/>
    <property type="match status" value="1"/>
</dbReference>
<dbReference type="Gene3D" id="3.10.110.10">
    <property type="entry name" value="Ubiquitin Conjugating Enzyme"/>
    <property type="match status" value="1"/>
</dbReference>
<evidence type="ECO:0000313" key="12">
    <source>
        <dbReference type="Proteomes" id="UP000002866"/>
    </source>
</evidence>
<evidence type="ECO:0000259" key="10">
    <source>
        <dbReference type="PROSITE" id="PS51322"/>
    </source>
</evidence>
<dbReference type="Gene3D" id="6.10.140.820">
    <property type="match status" value="1"/>
</dbReference>
<gene>
    <name evidence="11" type="primary">TBLA0C01460</name>
    <name evidence="11" type="ORF">TBLA_0C01460</name>
</gene>
<dbReference type="InterPro" id="IPR017916">
    <property type="entry name" value="SB_dom"/>
</dbReference>
<dbReference type="Proteomes" id="UP000002866">
    <property type="component" value="Chromosome 3"/>
</dbReference>
<dbReference type="InterPro" id="IPR008883">
    <property type="entry name" value="UEV_N"/>
</dbReference>
<dbReference type="GO" id="GO:0043162">
    <property type="term" value="P:ubiquitin-dependent protein catabolic process via the multivesicular body sorting pathway"/>
    <property type="evidence" value="ECO:0007669"/>
    <property type="project" value="UniProtKB-ARBA"/>
</dbReference>
<dbReference type="HOGENOM" id="CLU_046554_0_0_1"/>
<name>I2H0Q9_HENB6</name>
<dbReference type="PANTHER" id="PTHR23306">
    <property type="entry name" value="TUMOR SUSCEPTIBILITY GENE 101 PROTEIN-RELATED"/>
    <property type="match status" value="1"/>
</dbReference>
<dbReference type="PANTHER" id="PTHR23306:SF3">
    <property type="entry name" value="TUMOR SUPPRESSOR PROTEIN 101"/>
    <property type="match status" value="1"/>
</dbReference>
<dbReference type="KEGG" id="tbl:TBLA_0C01460"/>
<dbReference type="SUPFAM" id="SSF54495">
    <property type="entry name" value="UBC-like"/>
    <property type="match status" value="1"/>
</dbReference>
<keyword evidence="4" id="KW-0967">Endosome</keyword>
<dbReference type="eggNOG" id="KOG2391">
    <property type="taxonomic scope" value="Eukaryota"/>
</dbReference>
<dbReference type="EMBL" id="HE806318">
    <property type="protein sequence ID" value="CCH59961.1"/>
    <property type="molecule type" value="Genomic_DNA"/>
</dbReference>
<evidence type="ECO:0000256" key="1">
    <source>
        <dbReference type="ARBA" id="ARBA00004177"/>
    </source>
</evidence>
<feature type="region of interest" description="Disordered" evidence="8">
    <location>
        <begin position="154"/>
        <end position="247"/>
    </location>
</feature>
<protein>
    <recommendedName>
        <fullName evidence="13">UEV domain-containing protein</fullName>
    </recommendedName>
</protein>
<evidence type="ECO:0008006" key="13">
    <source>
        <dbReference type="Google" id="ProtNLM"/>
    </source>
</evidence>
<dbReference type="AlphaFoldDB" id="I2H0Q9"/>
<dbReference type="SUPFAM" id="SSF140111">
    <property type="entry name" value="Endosomal sorting complex assembly domain"/>
    <property type="match status" value="1"/>
</dbReference>
<evidence type="ECO:0000256" key="6">
    <source>
        <dbReference type="ARBA" id="ARBA00023054"/>
    </source>
</evidence>
<keyword evidence="5 7" id="KW-0653">Protein transport</keyword>
<comment type="similarity">
    <text evidence="2">Belongs to the ubiquitin-conjugating enzyme family. UEV subfamily.</text>
</comment>
<dbReference type="PROSITE" id="PS51312">
    <property type="entry name" value="SB"/>
    <property type="match status" value="1"/>
</dbReference>
<keyword evidence="12" id="KW-1185">Reference proteome</keyword>
<evidence type="ECO:0000259" key="9">
    <source>
        <dbReference type="PROSITE" id="PS51312"/>
    </source>
</evidence>
<feature type="compositionally biased region" description="Low complexity" evidence="8">
    <location>
        <begin position="227"/>
        <end position="247"/>
    </location>
</feature>
<dbReference type="STRING" id="1071380.I2H0Q9"/>
<feature type="compositionally biased region" description="Polar residues" evidence="8">
    <location>
        <begin position="154"/>
        <end position="165"/>
    </location>
</feature>
<dbReference type="InParanoid" id="I2H0Q9"/>
<feature type="domain" description="SB" evidence="9">
    <location>
        <begin position="513"/>
        <end position="576"/>
    </location>
</feature>
<dbReference type="FunCoup" id="I2H0Q9">
    <property type="interactions" value="624"/>
</dbReference>
<keyword evidence="3 7" id="KW-0813">Transport</keyword>
<feature type="domain" description="UEV" evidence="10">
    <location>
        <begin position="5"/>
        <end position="150"/>
    </location>
</feature>
<dbReference type="GO" id="GO:0006886">
    <property type="term" value="P:intracellular protein transport"/>
    <property type="evidence" value="ECO:0007669"/>
    <property type="project" value="UniProtKB-ARBA"/>
</dbReference>
<dbReference type="GO" id="GO:0072666">
    <property type="term" value="P:establishment of protein localization to vacuole"/>
    <property type="evidence" value="ECO:0007669"/>
    <property type="project" value="UniProtKB-ARBA"/>
</dbReference>
<feature type="compositionally biased region" description="Polar residues" evidence="8">
    <location>
        <begin position="198"/>
        <end position="209"/>
    </location>
</feature>
<evidence type="ECO:0000256" key="2">
    <source>
        <dbReference type="ARBA" id="ARBA00009594"/>
    </source>
</evidence>
<reference evidence="11 12" key="1">
    <citation type="journal article" date="2011" name="Proc. Natl. Acad. Sci. U.S.A.">
        <title>Evolutionary erosion of yeast sex chromosomes by mating-type switching accidents.</title>
        <authorList>
            <person name="Gordon J.L."/>
            <person name="Armisen D."/>
            <person name="Proux-Wera E."/>
            <person name="Oheigeartaigh S.S."/>
            <person name="Byrne K.P."/>
            <person name="Wolfe K.H."/>
        </authorList>
    </citation>
    <scope>NUCLEOTIDE SEQUENCE [LARGE SCALE GENOMIC DNA]</scope>
    <source>
        <strain evidence="12">ATCC 34711 / CBS 6284 / DSM 70876 / NBRC 10599 / NRRL Y-10934 / UCD 77-7</strain>
    </source>
</reference>
<evidence type="ECO:0000256" key="3">
    <source>
        <dbReference type="ARBA" id="ARBA00022448"/>
    </source>
</evidence>